<keyword evidence="2 7" id="KW-0349">Heme</keyword>
<reference evidence="9 10" key="1">
    <citation type="submission" date="2015-12" db="EMBL/GenBank/DDBJ databases">
        <authorList>
            <person name="Shamseldin A."/>
            <person name="Moawad H."/>
            <person name="Abd El-Rahim W.M."/>
            <person name="Sadowsky M.J."/>
        </authorList>
    </citation>
    <scope>NUCLEOTIDE SEQUENCE [LARGE SCALE GENOMIC DNA]</scope>
    <source>
        <strain evidence="9 10">SM2</strain>
    </source>
</reference>
<evidence type="ECO:0000256" key="5">
    <source>
        <dbReference type="ARBA" id="ARBA00022748"/>
    </source>
</evidence>
<protein>
    <recommendedName>
        <fullName evidence="7">Cytochrome c-type biogenesis protein</fullName>
    </recommendedName>
</protein>
<keyword evidence="6 7" id="KW-0408">Iron</keyword>
<dbReference type="CDD" id="cd16378">
    <property type="entry name" value="CcmH_N"/>
    <property type="match status" value="1"/>
</dbReference>
<dbReference type="GO" id="GO:0017004">
    <property type="term" value="P:cytochrome complex assembly"/>
    <property type="evidence" value="ECO:0007669"/>
    <property type="project" value="UniProtKB-KW"/>
</dbReference>
<name>A0A127M629_9GAMM</name>
<evidence type="ECO:0000259" key="8">
    <source>
        <dbReference type="Pfam" id="PF03918"/>
    </source>
</evidence>
<sequence>MRSLLLAGWLILLSFSAHGVIETYQFDTDVQRARYHHFIEELRCPKCQNQNLSGSDSAISKDLRRQIHQMIMDDKSDIEITQYMVARYGDFILYRPQFNAATAVLWLTPLGLLLLGLFVWWRMAATRAKPKLSSDEALSVTEQQQLKDLLDEENSASKDGDNK</sequence>
<keyword evidence="7" id="KW-0812">Transmembrane</keyword>
<dbReference type="RefSeq" id="WP_008249586.1">
    <property type="nucleotide sequence ID" value="NZ_CP014544.1"/>
</dbReference>
<accession>A0A127M629</accession>
<evidence type="ECO:0000256" key="7">
    <source>
        <dbReference type="RuleBase" id="RU364112"/>
    </source>
</evidence>
<evidence type="ECO:0000256" key="3">
    <source>
        <dbReference type="ARBA" id="ARBA00022723"/>
    </source>
</evidence>
<dbReference type="InterPro" id="IPR005616">
    <property type="entry name" value="CcmH/CycL/Ccl2/NrfF_N"/>
</dbReference>
<feature type="domain" description="CcmH/CycL/Ccl2/NrfF N-terminal" evidence="8">
    <location>
        <begin position="10"/>
        <end position="150"/>
    </location>
</feature>
<feature type="transmembrane region" description="Helical" evidence="7">
    <location>
        <begin position="103"/>
        <end position="121"/>
    </location>
</feature>
<dbReference type="Pfam" id="PF03918">
    <property type="entry name" value="CcmH"/>
    <property type="match status" value="1"/>
</dbReference>
<keyword evidence="4 7" id="KW-0732">Signal</keyword>
<dbReference type="Gene3D" id="1.10.8.640">
    <property type="entry name" value="Cytochrome C biogenesis protein"/>
    <property type="match status" value="1"/>
</dbReference>
<evidence type="ECO:0000256" key="6">
    <source>
        <dbReference type="ARBA" id="ARBA00023004"/>
    </source>
</evidence>
<evidence type="ECO:0000256" key="4">
    <source>
        <dbReference type="ARBA" id="ARBA00022729"/>
    </source>
</evidence>
<dbReference type="AlphaFoldDB" id="A0A127M629"/>
<feature type="signal peptide" evidence="7">
    <location>
        <begin position="1"/>
        <end position="19"/>
    </location>
</feature>
<evidence type="ECO:0000256" key="2">
    <source>
        <dbReference type="ARBA" id="ARBA00022617"/>
    </source>
</evidence>
<dbReference type="FunFam" id="1.10.8.640:FF:000001">
    <property type="entry name" value="Cytochrome c-type biogenesis protein"/>
    <property type="match status" value="1"/>
</dbReference>
<dbReference type="InterPro" id="IPR051263">
    <property type="entry name" value="C-type_cytochrome_biogenesis"/>
</dbReference>
<proteinExistence type="inferred from homology"/>
<feature type="chain" id="PRO_5011019286" description="Cytochrome c-type biogenesis protein" evidence="7">
    <location>
        <begin position="20"/>
        <end position="163"/>
    </location>
</feature>
<evidence type="ECO:0000313" key="9">
    <source>
        <dbReference type="EMBL" id="AMO68723.1"/>
    </source>
</evidence>
<evidence type="ECO:0000313" key="10">
    <source>
        <dbReference type="Proteomes" id="UP000074119"/>
    </source>
</evidence>
<comment type="similarity">
    <text evidence="1 7">Belongs to the CcmH/CycL/Ccl2/NrfF family.</text>
</comment>
<dbReference type="STRING" id="1470434.AZF00_10630"/>
<dbReference type="InterPro" id="IPR038297">
    <property type="entry name" value="CcmH/CycL/NrfF/Ccl2_sf"/>
</dbReference>
<dbReference type="GO" id="GO:0046872">
    <property type="term" value="F:metal ion binding"/>
    <property type="evidence" value="ECO:0007669"/>
    <property type="project" value="UniProtKB-KW"/>
</dbReference>
<keyword evidence="3 7" id="KW-0479">Metal-binding</keyword>
<keyword evidence="5" id="KW-0201">Cytochrome c-type biogenesis</keyword>
<dbReference type="EMBL" id="CP014544">
    <property type="protein sequence ID" value="AMO68723.1"/>
    <property type="molecule type" value="Genomic_DNA"/>
</dbReference>
<gene>
    <name evidence="9" type="ORF">AZF00_10630</name>
</gene>
<evidence type="ECO:0000256" key="1">
    <source>
        <dbReference type="ARBA" id="ARBA00010342"/>
    </source>
</evidence>
<keyword evidence="7" id="KW-1133">Transmembrane helix</keyword>
<dbReference type="GO" id="GO:0005886">
    <property type="term" value="C:plasma membrane"/>
    <property type="evidence" value="ECO:0007669"/>
    <property type="project" value="TreeGrafter"/>
</dbReference>
<comment type="function">
    <text evidence="7">Possible subunit of a heme lyase.</text>
</comment>
<dbReference type="Proteomes" id="UP000074119">
    <property type="component" value="Chromosome"/>
</dbReference>
<dbReference type="KEGG" id="zal:AZF00_10630"/>
<dbReference type="PANTHER" id="PTHR47870:SF1">
    <property type="entry name" value="CYTOCHROME C-TYPE BIOGENESIS PROTEIN CCMH"/>
    <property type="match status" value="1"/>
</dbReference>
<keyword evidence="7" id="KW-0472">Membrane</keyword>
<organism evidence="9 10">
    <name type="scientific">Zhongshania aliphaticivorans</name>
    <dbReference type="NCBI Taxonomy" id="1470434"/>
    <lineage>
        <taxon>Bacteria</taxon>
        <taxon>Pseudomonadati</taxon>
        <taxon>Pseudomonadota</taxon>
        <taxon>Gammaproteobacteria</taxon>
        <taxon>Cellvibrionales</taxon>
        <taxon>Spongiibacteraceae</taxon>
        <taxon>Zhongshania</taxon>
    </lineage>
</organism>
<dbReference type="PANTHER" id="PTHR47870">
    <property type="entry name" value="CYTOCHROME C-TYPE BIOGENESIS PROTEIN CCMH"/>
    <property type="match status" value="1"/>
</dbReference>